<gene>
    <name evidence="1" type="ORF">G5C65_00075</name>
</gene>
<comment type="caution">
    <text evidence="1">The sequence shown here is derived from an EMBL/GenBank/DDBJ whole genome shotgun (WGS) entry which is preliminary data.</text>
</comment>
<dbReference type="EMBL" id="JAAKZZ010000001">
    <property type="protein sequence ID" value="NGO66782.1"/>
    <property type="molecule type" value="Genomic_DNA"/>
</dbReference>
<evidence type="ECO:0000313" key="1">
    <source>
        <dbReference type="EMBL" id="NGO66782.1"/>
    </source>
</evidence>
<name>A0A6G4WPN0_9ACTN</name>
<sequence>MSDNTREFILVGQDQGGHYDLWDIAPAPTDPTVRATKLEEISVDVMDAFGDMSTVWAADEDAAIEKFRAEQAEISGLSDYRVVRHGQEV</sequence>
<dbReference type="AlphaFoldDB" id="A0A6G4WPN0"/>
<accession>A0A6G4WPN0</accession>
<dbReference type="Proteomes" id="UP000477722">
    <property type="component" value="Unassembled WGS sequence"/>
</dbReference>
<protein>
    <submittedName>
        <fullName evidence="1">Uncharacterized protein</fullName>
    </submittedName>
</protein>
<evidence type="ECO:0000313" key="2">
    <source>
        <dbReference type="Proteomes" id="UP000477722"/>
    </source>
</evidence>
<proteinExistence type="predicted"/>
<organism evidence="1 2">
    <name type="scientific">Streptomyces boncukensis</name>
    <dbReference type="NCBI Taxonomy" id="2711219"/>
    <lineage>
        <taxon>Bacteria</taxon>
        <taxon>Bacillati</taxon>
        <taxon>Actinomycetota</taxon>
        <taxon>Actinomycetes</taxon>
        <taxon>Kitasatosporales</taxon>
        <taxon>Streptomycetaceae</taxon>
        <taxon>Streptomyces</taxon>
    </lineage>
</organism>
<dbReference type="RefSeq" id="WP_165296459.1">
    <property type="nucleotide sequence ID" value="NZ_JAAKZZ010000001.1"/>
</dbReference>
<keyword evidence="2" id="KW-1185">Reference proteome</keyword>
<reference evidence="1 2" key="1">
    <citation type="submission" date="2020-02" db="EMBL/GenBank/DDBJ databases">
        <title>Whole-genome analyses of novel actinobacteria.</title>
        <authorList>
            <person name="Sahin N."/>
            <person name="Tatar D."/>
        </authorList>
    </citation>
    <scope>NUCLEOTIDE SEQUENCE [LARGE SCALE GENOMIC DNA]</scope>
    <source>
        <strain evidence="1 2">SB3404</strain>
    </source>
</reference>